<dbReference type="AlphaFoldDB" id="A0A8X6XDV2"/>
<proteinExistence type="predicted"/>
<dbReference type="InterPro" id="IPR036691">
    <property type="entry name" value="Endo/exonu/phosph_ase_sf"/>
</dbReference>
<evidence type="ECO:0000313" key="1">
    <source>
        <dbReference type="EMBL" id="GFY51568.1"/>
    </source>
</evidence>
<sequence>MNGLSTYAMKAKLDQLLELADTHNAQIIAIQKTKLKDQMKLNIKEFHINHLDRPNRRGGGLALLIRDGLLARLFLRFRQQPMYQVFSLETSMLSIPPGDVLQITVEAVTSLMQLTTELSSSSMMAPLAADALDIASADVFPFCRWAT</sequence>
<keyword evidence="2" id="KW-1185">Reference proteome</keyword>
<protein>
    <submittedName>
        <fullName evidence="1">Uncharacterized protein</fullName>
    </submittedName>
</protein>
<accession>A0A8X6XDV2</accession>
<organism evidence="1 2">
    <name type="scientific">Trichonephila inaurata madagascariensis</name>
    <dbReference type="NCBI Taxonomy" id="2747483"/>
    <lineage>
        <taxon>Eukaryota</taxon>
        <taxon>Metazoa</taxon>
        <taxon>Ecdysozoa</taxon>
        <taxon>Arthropoda</taxon>
        <taxon>Chelicerata</taxon>
        <taxon>Arachnida</taxon>
        <taxon>Araneae</taxon>
        <taxon>Araneomorphae</taxon>
        <taxon>Entelegynae</taxon>
        <taxon>Araneoidea</taxon>
        <taxon>Nephilidae</taxon>
        <taxon>Trichonephila</taxon>
        <taxon>Trichonephila inaurata</taxon>
    </lineage>
</organism>
<dbReference type="Gene3D" id="3.60.10.10">
    <property type="entry name" value="Endonuclease/exonuclease/phosphatase"/>
    <property type="match status" value="1"/>
</dbReference>
<gene>
    <name evidence="1" type="ORF">TNIN_146911</name>
</gene>
<dbReference type="EMBL" id="BMAV01008197">
    <property type="protein sequence ID" value="GFY51568.1"/>
    <property type="molecule type" value="Genomic_DNA"/>
</dbReference>
<reference evidence="1" key="1">
    <citation type="submission" date="2020-08" db="EMBL/GenBank/DDBJ databases">
        <title>Multicomponent nature underlies the extraordinary mechanical properties of spider dragline silk.</title>
        <authorList>
            <person name="Kono N."/>
            <person name="Nakamura H."/>
            <person name="Mori M."/>
            <person name="Yoshida Y."/>
            <person name="Ohtoshi R."/>
            <person name="Malay A.D."/>
            <person name="Moran D.A.P."/>
            <person name="Tomita M."/>
            <person name="Numata K."/>
            <person name="Arakawa K."/>
        </authorList>
    </citation>
    <scope>NUCLEOTIDE SEQUENCE</scope>
</reference>
<dbReference type="SUPFAM" id="SSF56219">
    <property type="entry name" value="DNase I-like"/>
    <property type="match status" value="1"/>
</dbReference>
<evidence type="ECO:0000313" key="2">
    <source>
        <dbReference type="Proteomes" id="UP000886998"/>
    </source>
</evidence>
<comment type="caution">
    <text evidence="1">The sequence shown here is derived from an EMBL/GenBank/DDBJ whole genome shotgun (WGS) entry which is preliminary data.</text>
</comment>
<name>A0A8X6XDV2_9ARAC</name>
<dbReference type="OrthoDB" id="10065625at2759"/>
<dbReference type="Proteomes" id="UP000886998">
    <property type="component" value="Unassembled WGS sequence"/>
</dbReference>